<dbReference type="InterPro" id="IPR000859">
    <property type="entry name" value="CUB_dom"/>
</dbReference>
<keyword evidence="4" id="KW-0732">Signal</keyword>
<evidence type="ECO:0000313" key="6">
    <source>
        <dbReference type="EMBL" id="TRY74720.1"/>
    </source>
</evidence>
<reference evidence="6 7" key="1">
    <citation type="journal article" date="2018" name="Nat. Ecol. Evol.">
        <title>Genomic signatures of mitonuclear coevolution across populations of Tigriopus californicus.</title>
        <authorList>
            <person name="Barreto F.S."/>
            <person name="Watson E.T."/>
            <person name="Lima T.G."/>
            <person name="Willett C.S."/>
            <person name="Edmands S."/>
            <person name="Li W."/>
            <person name="Burton R.S."/>
        </authorList>
    </citation>
    <scope>NUCLEOTIDE SEQUENCE [LARGE SCALE GENOMIC DNA]</scope>
    <source>
        <strain evidence="6 7">San Diego</strain>
    </source>
</reference>
<gene>
    <name evidence="6" type="ORF">TCAL_14543</name>
</gene>
<name>A0A553PAK9_TIGCA</name>
<keyword evidence="3" id="KW-0812">Transmembrane</keyword>
<proteinExistence type="predicted"/>
<dbReference type="SMART" id="SM00042">
    <property type="entry name" value="CUB"/>
    <property type="match status" value="1"/>
</dbReference>
<feature type="domain" description="CUB" evidence="5">
    <location>
        <begin position="21"/>
        <end position="147"/>
    </location>
</feature>
<evidence type="ECO:0000256" key="1">
    <source>
        <dbReference type="ARBA" id="ARBA00023157"/>
    </source>
</evidence>
<comment type="caution">
    <text evidence="6">The sequence shown here is derived from an EMBL/GenBank/DDBJ whole genome shotgun (WGS) entry which is preliminary data.</text>
</comment>
<keyword evidence="3" id="KW-0472">Membrane</keyword>
<feature type="transmembrane region" description="Helical" evidence="3">
    <location>
        <begin position="164"/>
        <end position="184"/>
    </location>
</feature>
<keyword evidence="3" id="KW-1133">Transmembrane helix</keyword>
<keyword evidence="1" id="KW-1015">Disulfide bond</keyword>
<dbReference type="InterPro" id="IPR035914">
    <property type="entry name" value="Sperma_CUB_dom_sf"/>
</dbReference>
<evidence type="ECO:0000256" key="4">
    <source>
        <dbReference type="SAM" id="SignalP"/>
    </source>
</evidence>
<organism evidence="6 7">
    <name type="scientific">Tigriopus californicus</name>
    <name type="common">Marine copepod</name>
    <dbReference type="NCBI Taxonomy" id="6832"/>
    <lineage>
        <taxon>Eukaryota</taxon>
        <taxon>Metazoa</taxon>
        <taxon>Ecdysozoa</taxon>
        <taxon>Arthropoda</taxon>
        <taxon>Crustacea</taxon>
        <taxon>Multicrustacea</taxon>
        <taxon>Hexanauplia</taxon>
        <taxon>Copepoda</taxon>
        <taxon>Harpacticoida</taxon>
        <taxon>Harpacticidae</taxon>
        <taxon>Tigriopus</taxon>
    </lineage>
</organism>
<protein>
    <recommendedName>
        <fullName evidence="5">CUB domain-containing protein</fullName>
    </recommendedName>
</protein>
<evidence type="ECO:0000256" key="2">
    <source>
        <dbReference type="PROSITE-ProRule" id="PRU00059"/>
    </source>
</evidence>
<feature type="signal peptide" evidence="4">
    <location>
        <begin position="1"/>
        <end position="19"/>
    </location>
</feature>
<dbReference type="EMBL" id="VCGU01000005">
    <property type="protein sequence ID" value="TRY74720.1"/>
    <property type="molecule type" value="Genomic_DNA"/>
</dbReference>
<keyword evidence="7" id="KW-1185">Reference proteome</keyword>
<dbReference type="SUPFAM" id="SSF49854">
    <property type="entry name" value="Spermadhesin, CUB domain"/>
    <property type="match status" value="1"/>
</dbReference>
<accession>A0A553PAK9</accession>
<comment type="caution">
    <text evidence="2">Lacks conserved residue(s) required for the propagation of feature annotation.</text>
</comment>
<dbReference type="PROSITE" id="PS01180">
    <property type="entry name" value="CUB"/>
    <property type="match status" value="1"/>
</dbReference>
<evidence type="ECO:0000256" key="3">
    <source>
        <dbReference type="SAM" id="Phobius"/>
    </source>
</evidence>
<dbReference type="AlphaFoldDB" id="A0A553PAK9"/>
<dbReference type="Pfam" id="PF00431">
    <property type="entry name" value="CUB"/>
    <property type="match status" value="1"/>
</dbReference>
<evidence type="ECO:0000259" key="5">
    <source>
        <dbReference type="PROSITE" id="PS01180"/>
    </source>
</evidence>
<evidence type="ECO:0000313" key="7">
    <source>
        <dbReference type="Proteomes" id="UP000318571"/>
    </source>
</evidence>
<dbReference type="Gene3D" id="2.60.120.290">
    <property type="entry name" value="Spermadhesin, CUB domain"/>
    <property type="match status" value="1"/>
</dbReference>
<sequence length="185" mass="19931">MENLFRALVWTLVPTLVLSDCADLESMLELPDFFPPPQQFTATEGVITSLNFPSPLPIGTICTFTIRGPIGSTITTTFTAFTLDMENSALYYFLNDDVFVEQSMLIVPAAGASLPATFTTPSNFLGISIATHGMLPTGAFRLTYRINPPINTSRVILDSDDTTAILAILSVIASVVAIVANAVFF</sequence>
<feature type="chain" id="PRO_5021996605" description="CUB domain-containing protein" evidence="4">
    <location>
        <begin position="20"/>
        <end position="185"/>
    </location>
</feature>
<dbReference type="Proteomes" id="UP000318571">
    <property type="component" value="Chromosome 2"/>
</dbReference>